<keyword evidence="3" id="KW-1185">Reference proteome</keyword>
<evidence type="ECO:0000313" key="2">
    <source>
        <dbReference type="EMBL" id="SDQ72666.1"/>
    </source>
</evidence>
<reference evidence="2 3" key="1">
    <citation type="submission" date="2016-10" db="EMBL/GenBank/DDBJ databases">
        <authorList>
            <person name="Varghese N."/>
            <person name="Submissions S."/>
        </authorList>
    </citation>
    <scope>NUCLEOTIDE SEQUENCE [LARGE SCALE GENOMIC DNA]</scope>
    <source>
        <strain evidence="2 3">Nl1</strain>
    </source>
</reference>
<proteinExistence type="predicted"/>
<sequence>MTSDKVPLMKIIINPFRGSKGRMAKKLLVDHCLKLKNKHLTAGFRVVVAAAFAASCAACIQGTGHAADFSLSYIGQQIVPNKTSFLDTSVGGLSSLDYNPFTDRYLAISDDRSRTHPARFYELSLDLARFQRSNTPGMAGVTFHAVTTIQRPGGGAFERSSVDPEGLRFDIARNKIYWSNEGYRGILDFQNPTVREMNPDGSHSRDFEVPARYYPSGSNMGLFPGDKGIYNNLAFESLALSVDGDTLYTATENGLIQDSPPSNIFTGSRARILAFDIASGKPGAEYIYDVGPVVFAPASFIGFATNGLTDFIAIGDRQFITIERSFTRGAATPGNTATGYTVRLYYADARNATDITGMESIAGRSIQPVRKILLLDLSDLKNTDGSALAVGNIEGITLGPRFNGKRTLVLVADNNFTWNQLTQFIALEINHLQGD</sequence>
<accession>A0ABY0TEX6</accession>
<name>A0ABY0TEX6_9PROT</name>
<dbReference type="SUPFAM" id="SSF63825">
    <property type="entry name" value="YWTD domain"/>
    <property type="match status" value="1"/>
</dbReference>
<evidence type="ECO:0000313" key="3">
    <source>
        <dbReference type="Proteomes" id="UP000183471"/>
    </source>
</evidence>
<dbReference type="EMBL" id="FNKY01000001">
    <property type="protein sequence ID" value="SDQ72666.1"/>
    <property type="molecule type" value="Genomic_DNA"/>
</dbReference>
<dbReference type="InterPro" id="IPR027372">
    <property type="entry name" value="Phytase-like_dom"/>
</dbReference>
<dbReference type="Proteomes" id="UP000183471">
    <property type="component" value="Unassembled WGS sequence"/>
</dbReference>
<comment type="caution">
    <text evidence="2">The sequence shown here is derived from an EMBL/GenBank/DDBJ whole genome shotgun (WGS) entry which is preliminary data.</text>
</comment>
<evidence type="ECO:0000259" key="1">
    <source>
        <dbReference type="Pfam" id="PF13449"/>
    </source>
</evidence>
<feature type="domain" description="Phytase-like" evidence="1">
    <location>
        <begin position="89"/>
        <end position="416"/>
    </location>
</feature>
<organism evidence="2 3">
    <name type="scientific">Nitrosospira multiformis</name>
    <dbReference type="NCBI Taxonomy" id="1231"/>
    <lineage>
        <taxon>Bacteria</taxon>
        <taxon>Pseudomonadati</taxon>
        <taxon>Pseudomonadota</taxon>
        <taxon>Betaproteobacteria</taxon>
        <taxon>Nitrosomonadales</taxon>
        <taxon>Nitrosomonadaceae</taxon>
        <taxon>Nitrosospira</taxon>
    </lineage>
</organism>
<dbReference type="Pfam" id="PF13449">
    <property type="entry name" value="Phytase-like"/>
    <property type="match status" value="1"/>
</dbReference>
<dbReference type="PANTHER" id="PTHR37957">
    <property type="entry name" value="BLR7070 PROTEIN"/>
    <property type="match status" value="1"/>
</dbReference>
<dbReference type="PANTHER" id="PTHR37957:SF1">
    <property type="entry name" value="PHYTASE-LIKE DOMAIN-CONTAINING PROTEIN"/>
    <property type="match status" value="1"/>
</dbReference>
<gene>
    <name evidence="2" type="ORF">SAMN05216402_2034</name>
</gene>
<protein>
    <submittedName>
        <fullName evidence="2">Uncharacterized conserved protein</fullName>
    </submittedName>
</protein>